<feature type="transmembrane region" description="Helical" evidence="1">
    <location>
        <begin position="39"/>
        <end position="58"/>
    </location>
</feature>
<feature type="transmembrane region" description="Helical" evidence="1">
    <location>
        <begin position="138"/>
        <end position="156"/>
    </location>
</feature>
<feature type="transmembrane region" description="Helical" evidence="1">
    <location>
        <begin position="70"/>
        <end position="90"/>
    </location>
</feature>
<feature type="transmembrane region" description="Helical" evidence="1">
    <location>
        <begin position="187"/>
        <end position="211"/>
    </location>
</feature>
<dbReference type="Proteomes" id="UP000317835">
    <property type="component" value="Chromosome"/>
</dbReference>
<sequence>MQRKTVFVNARVTAMELHEALRQIADIRHQMALGTVYRGYRAMTVGASGVLALLAAAIQPRWVPEPEGDLGRYLGLWVGAAAASLVAAGVEMSRRAWGHGPGLARRMTLLAAEQFLPCVAVGALLTTCIARGAPDAAWMLPGLWALVFSLGIFASHRLLPRPVGWVGVYYALCGCGCLAWGRGEHALAPWLMGITFGGGQLLGAAILHWTLERTDVTQGPG</sequence>
<accession>A0A518H179</accession>
<keyword evidence="3" id="KW-1185">Reference proteome</keyword>
<gene>
    <name evidence="2" type="ORF">ElP_24920</name>
</gene>
<evidence type="ECO:0000313" key="3">
    <source>
        <dbReference type="Proteomes" id="UP000317835"/>
    </source>
</evidence>
<evidence type="ECO:0000313" key="2">
    <source>
        <dbReference type="EMBL" id="QDV34602.1"/>
    </source>
</evidence>
<dbReference type="AlphaFoldDB" id="A0A518H179"/>
<evidence type="ECO:0000256" key="1">
    <source>
        <dbReference type="SAM" id="Phobius"/>
    </source>
</evidence>
<organism evidence="2 3">
    <name type="scientific">Tautonia plasticadhaerens</name>
    <dbReference type="NCBI Taxonomy" id="2527974"/>
    <lineage>
        <taxon>Bacteria</taxon>
        <taxon>Pseudomonadati</taxon>
        <taxon>Planctomycetota</taxon>
        <taxon>Planctomycetia</taxon>
        <taxon>Isosphaerales</taxon>
        <taxon>Isosphaeraceae</taxon>
        <taxon>Tautonia</taxon>
    </lineage>
</organism>
<reference evidence="2 3" key="1">
    <citation type="submission" date="2019-02" db="EMBL/GenBank/DDBJ databases">
        <title>Deep-cultivation of Planctomycetes and their phenomic and genomic characterization uncovers novel biology.</title>
        <authorList>
            <person name="Wiegand S."/>
            <person name="Jogler M."/>
            <person name="Boedeker C."/>
            <person name="Pinto D."/>
            <person name="Vollmers J."/>
            <person name="Rivas-Marin E."/>
            <person name="Kohn T."/>
            <person name="Peeters S.H."/>
            <person name="Heuer A."/>
            <person name="Rast P."/>
            <person name="Oberbeckmann S."/>
            <person name="Bunk B."/>
            <person name="Jeske O."/>
            <person name="Meyerdierks A."/>
            <person name="Storesund J.E."/>
            <person name="Kallscheuer N."/>
            <person name="Luecker S."/>
            <person name="Lage O.M."/>
            <person name="Pohl T."/>
            <person name="Merkel B.J."/>
            <person name="Hornburger P."/>
            <person name="Mueller R.-W."/>
            <person name="Bruemmer F."/>
            <person name="Labrenz M."/>
            <person name="Spormann A.M."/>
            <person name="Op den Camp H."/>
            <person name="Overmann J."/>
            <person name="Amann R."/>
            <person name="Jetten M.S.M."/>
            <person name="Mascher T."/>
            <person name="Medema M.H."/>
            <person name="Devos D.P."/>
            <person name="Kaster A.-K."/>
            <person name="Ovreas L."/>
            <person name="Rohde M."/>
            <person name="Galperin M.Y."/>
            <person name="Jogler C."/>
        </authorList>
    </citation>
    <scope>NUCLEOTIDE SEQUENCE [LARGE SCALE GENOMIC DNA]</scope>
    <source>
        <strain evidence="2 3">ElP</strain>
    </source>
</reference>
<feature type="transmembrane region" description="Helical" evidence="1">
    <location>
        <begin position="163"/>
        <end position="181"/>
    </location>
</feature>
<feature type="transmembrane region" description="Helical" evidence="1">
    <location>
        <begin position="110"/>
        <end position="132"/>
    </location>
</feature>
<dbReference type="KEGG" id="tpla:ElP_24920"/>
<dbReference type="RefSeq" id="WP_231749684.1">
    <property type="nucleotide sequence ID" value="NZ_CP036426.1"/>
</dbReference>
<proteinExistence type="predicted"/>
<keyword evidence="1" id="KW-1133">Transmembrane helix</keyword>
<keyword evidence="1" id="KW-0812">Transmembrane</keyword>
<protein>
    <submittedName>
        <fullName evidence="2">Uncharacterized protein</fullName>
    </submittedName>
</protein>
<keyword evidence="1" id="KW-0472">Membrane</keyword>
<name>A0A518H179_9BACT</name>
<dbReference type="EMBL" id="CP036426">
    <property type="protein sequence ID" value="QDV34602.1"/>
    <property type="molecule type" value="Genomic_DNA"/>
</dbReference>